<evidence type="ECO:0008006" key="3">
    <source>
        <dbReference type="Google" id="ProtNLM"/>
    </source>
</evidence>
<dbReference type="EMBL" id="LT629762">
    <property type="protein sequence ID" value="SDT37298.1"/>
    <property type="molecule type" value="Genomic_DNA"/>
</dbReference>
<dbReference type="InterPro" id="IPR013783">
    <property type="entry name" value="Ig-like_fold"/>
</dbReference>
<dbReference type="RefSeq" id="WP_157720175.1">
    <property type="nucleotide sequence ID" value="NZ_LT629762.1"/>
</dbReference>
<sequence length="1007" mass="106069">MSVQEEPTVAAPTITIPANNANVRNGEIDVSGTTSSQGLIIARLYTQSGSAAIAQGQGVQTGSLWTARLPGAFAPGQYRIEVAQGETRRIHVTLRVTPVVITRPSSGDAITSPFTISGTGGEYLVGAVSVHNAIGNAQIGTGVIRANGDWTAAVELPSDAQSLTLYAKQKIGPHFSPNSNSITVSHLPQVPQISSPAADSLQAPTFEVQGTLGVVGAVVIVVDSADKEVGRSTALTTAGSWTCSVTVPSGRAVLRAKQIRGGHTSLPSSSRAFRIRPPEPVILGPAANSNQPTTFNLTGNMGMIGATLVVMNDGGSTEVGRTAALTGPNWQCSVTVAVGLVTLVAKQLLGEESLGSVGRPYKVAPPALTKVDMLYPAPNSVKFSGGGHNGALVEIRIVSGPSGAIVPPAKEVKGGVWEMTATGWPLGTYQLTAFQKISIPGNAWIESPHFAFTSTIAVPDPTDIKYTVADYTPTFSGRGVTGATILIKKQGGAEAAPDATVRDSQWTSKSAQVWGPMLSQNVDLKQQINGQSSANWIRLIVTIAPLAPVITAVTPNGLSPDITGTCWPGAVVDLVYSDSPVVHKPVQTNGNWAFRRTEPFAYGVRHTVTVTQLAGGQQSPSASSTFDVQPQVPTPLITEPLSESQVGRDLKVKGTQGMAGATMQLRDAARDVPLGAPLNLLSAGDWEIELKGLEFRAYTIDAQQTFQTYPSLRSEYRGFTVALMPPLFTVPTPEADLPRTATLSGTGIANGRIFVWLDGERDFLLEDVVIGFDGRWQGQITLPVGVTTLRARQTFVDANGKLQTSSDSPALVFNIVPAAPFIETPVKNQHVGYNTVVSGFGYPGDRVTVSLTDATRTVLGTATVLEDRSWSVKSTFDQPGDRYDLVAVASSGGFDSARSAAVSVNLGRYLPSIATPTAGQWVSEPLTFAGLGRAGTGQLVSWYNPEHVWAANLPVTGTGWRVVPTQPLPAGANWCRFKQTISDGSDRSTASDWVESERFELIKPASQ</sequence>
<gene>
    <name evidence="1" type="ORF">SAMN05216222_4097</name>
</gene>
<dbReference type="Proteomes" id="UP000198481">
    <property type="component" value="Chromosome I"/>
</dbReference>
<reference evidence="1 2" key="1">
    <citation type="submission" date="2016-10" db="EMBL/GenBank/DDBJ databases">
        <authorList>
            <person name="de Groot N.N."/>
        </authorList>
    </citation>
    <scope>NUCLEOTIDE SEQUENCE [LARGE SCALE GENOMIC DNA]</scope>
    <source>
        <strain evidence="1 2">LMG 26867</strain>
    </source>
</reference>
<dbReference type="AlphaFoldDB" id="A0A1H1ZUB9"/>
<accession>A0A1H1ZUB9</accession>
<evidence type="ECO:0000313" key="2">
    <source>
        <dbReference type="Proteomes" id="UP000198481"/>
    </source>
</evidence>
<proteinExistence type="predicted"/>
<name>A0A1H1ZUB9_9PSED</name>
<organism evidence="1 2">
    <name type="scientific">Pseudomonas prosekii</name>
    <dbReference type="NCBI Taxonomy" id="1148509"/>
    <lineage>
        <taxon>Bacteria</taxon>
        <taxon>Pseudomonadati</taxon>
        <taxon>Pseudomonadota</taxon>
        <taxon>Gammaproteobacteria</taxon>
        <taxon>Pseudomonadales</taxon>
        <taxon>Pseudomonadaceae</taxon>
        <taxon>Pseudomonas</taxon>
    </lineage>
</organism>
<protein>
    <recommendedName>
        <fullName evidence="3">Ig-like domain (Group 3)</fullName>
    </recommendedName>
</protein>
<dbReference type="Gene3D" id="2.60.40.10">
    <property type="entry name" value="Immunoglobulins"/>
    <property type="match status" value="1"/>
</dbReference>
<dbReference type="STRING" id="1148509.SAMN05216222_4097"/>
<evidence type="ECO:0000313" key="1">
    <source>
        <dbReference type="EMBL" id="SDT37298.1"/>
    </source>
</evidence>